<keyword evidence="3" id="KW-0963">Cytoplasm</keyword>
<dbReference type="InterPro" id="IPR013792">
    <property type="entry name" value="RNA3'P_cycl/enolpyr_Trfase_a/b"/>
</dbReference>
<dbReference type="RefSeq" id="WP_161860608.1">
    <property type="nucleotide sequence ID" value="NZ_CP046620.1"/>
</dbReference>
<dbReference type="AlphaFoldDB" id="A0A6P1SW93"/>
<feature type="domain" description="Enolpyruvate transferase" evidence="16">
    <location>
        <begin position="7"/>
        <end position="418"/>
    </location>
</feature>
<keyword evidence="5 17" id="KW-0808">Transferase</keyword>
<evidence type="ECO:0000256" key="2">
    <source>
        <dbReference type="ARBA" id="ARBA00004752"/>
    </source>
</evidence>
<dbReference type="GO" id="GO:0008760">
    <property type="term" value="F:UDP-N-acetylglucosamine 1-carboxyvinyltransferase activity"/>
    <property type="evidence" value="ECO:0007669"/>
    <property type="project" value="UniProtKB-EC"/>
</dbReference>
<evidence type="ECO:0000256" key="9">
    <source>
        <dbReference type="ARBA" id="ARBA00023316"/>
    </source>
</evidence>
<dbReference type="EC" id="2.5.1.7" evidence="11"/>
<comment type="subcellular location">
    <subcellularLocation>
        <location evidence="1">Cytoplasm</location>
    </subcellularLocation>
</comment>
<keyword evidence="6" id="KW-0133">Cell shape</keyword>
<dbReference type="EMBL" id="CP046620">
    <property type="protein sequence ID" value="QHQ34037.1"/>
    <property type="molecule type" value="Genomic_DNA"/>
</dbReference>
<keyword evidence="8" id="KW-0131">Cell cycle</keyword>
<keyword evidence="7" id="KW-0573">Peptidoglycan synthesis</keyword>
<evidence type="ECO:0000256" key="10">
    <source>
        <dbReference type="ARBA" id="ARBA00038367"/>
    </source>
</evidence>
<evidence type="ECO:0000256" key="4">
    <source>
        <dbReference type="ARBA" id="ARBA00022618"/>
    </source>
</evidence>
<keyword evidence="18" id="KW-1185">Reference proteome</keyword>
<dbReference type="GO" id="GO:0009252">
    <property type="term" value="P:peptidoglycan biosynthetic process"/>
    <property type="evidence" value="ECO:0007669"/>
    <property type="project" value="UniProtKB-KW"/>
</dbReference>
<evidence type="ECO:0000256" key="3">
    <source>
        <dbReference type="ARBA" id="ARBA00022490"/>
    </source>
</evidence>
<dbReference type="GO" id="GO:0005737">
    <property type="term" value="C:cytoplasm"/>
    <property type="evidence" value="ECO:0007669"/>
    <property type="project" value="UniProtKB-SubCell"/>
</dbReference>
<evidence type="ECO:0000256" key="6">
    <source>
        <dbReference type="ARBA" id="ARBA00022960"/>
    </source>
</evidence>
<evidence type="ECO:0000256" key="5">
    <source>
        <dbReference type="ARBA" id="ARBA00022679"/>
    </source>
</evidence>
<dbReference type="Gene3D" id="3.65.10.10">
    <property type="entry name" value="Enolpyruvate transferase domain"/>
    <property type="match status" value="2"/>
</dbReference>
<dbReference type="Pfam" id="PF00275">
    <property type="entry name" value="EPSP_synthase"/>
    <property type="match status" value="1"/>
</dbReference>
<dbReference type="GO" id="GO:0008360">
    <property type="term" value="P:regulation of cell shape"/>
    <property type="evidence" value="ECO:0007669"/>
    <property type="project" value="UniProtKB-KW"/>
</dbReference>
<dbReference type="InterPro" id="IPR036968">
    <property type="entry name" value="Enolpyruvate_Tfrase_sf"/>
</dbReference>
<evidence type="ECO:0000313" key="18">
    <source>
        <dbReference type="Proteomes" id="UP000464495"/>
    </source>
</evidence>
<evidence type="ECO:0000256" key="7">
    <source>
        <dbReference type="ARBA" id="ARBA00022984"/>
    </source>
</evidence>
<evidence type="ECO:0000259" key="16">
    <source>
        <dbReference type="Pfam" id="PF00275"/>
    </source>
</evidence>
<dbReference type="GO" id="GO:0051301">
    <property type="term" value="P:cell division"/>
    <property type="evidence" value="ECO:0007669"/>
    <property type="project" value="UniProtKB-KW"/>
</dbReference>
<evidence type="ECO:0000256" key="15">
    <source>
        <dbReference type="ARBA" id="ARBA00047527"/>
    </source>
</evidence>
<evidence type="ECO:0000256" key="14">
    <source>
        <dbReference type="ARBA" id="ARBA00042842"/>
    </source>
</evidence>
<comment type="catalytic activity">
    <reaction evidence="15">
        <text>phosphoenolpyruvate + UDP-N-acetyl-alpha-D-glucosamine = UDP-N-acetyl-3-O-(1-carboxyvinyl)-alpha-D-glucosamine + phosphate</text>
        <dbReference type="Rhea" id="RHEA:18681"/>
        <dbReference type="ChEBI" id="CHEBI:43474"/>
        <dbReference type="ChEBI" id="CHEBI:57705"/>
        <dbReference type="ChEBI" id="CHEBI:58702"/>
        <dbReference type="ChEBI" id="CHEBI:68483"/>
        <dbReference type="EC" id="2.5.1.7"/>
    </reaction>
</comment>
<comment type="similarity">
    <text evidence="10">Belongs to the EPSP synthase family. MurA subfamily.</text>
</comment>
<protein>
    <recommendedName>
        <fullName evidence="12">UDP-N-acetylglucosamine 1-carboxyvinyltransferase</fullName>
        <ecNumber evidence="11">2.5.1.7</ecNumber>
    </recommendedName>
    <alternativeName>
        <fullName evidence="13">Enoylpyruvate transferase</fullName>
    </alternativeName>
    <alternativeName>
        <fullName evidence="14">UDP-N-acetylglucosamine enolpyruvyl transferase</fullName>
    </alternativeName>
</protein>
<accession>A0A6P1SW93</accession>
<name>A0A6P1SW93_9RHOB</name>
<dbReference type="GO" id="GO:0071555">
    <property type="term" value="P:cell wall organization"/>
    <property type="evidence" value="ECO:0007669"/>
    <property type="project" value="UniProtKB-KW"/>
</dbReference>
<dbReference type="KEGG" id="amaq:GO499_01970"/>
<evidence type="ECO:0000256" key="1">
    <source>
        <dbReference type="ARBA" id="ARBA00004496"/>
    </source>
</evidence>
<evidence type="ECO:0000256" key="11">
    <source>
        <dbReference type="ARBA" id="ARBA00039108"/>
    </source>
</evidence>
<gene>
    <name evidence="17" type="ORF">GO499_01970</name>
</gene>
<evidence type="ECO:0000256" key="8">
    <source>
        <dbReference type="ARBA" id="ARBA00023306"/>
    </source>
</evidence>
<dbReference type="PANTHER" id="PTHR43783">
    <property type="entry name" value="UDP-N-ACETYLGLUCOSAMINE 1-CARBOXYVINYLTRANSFERASE"/>
    <property type="match status" value="1"/>
</dbReference>
<keyword evidence="4" id="KW-0132">Cell division</keyword>
<reference evidence="17 18" key="1">
    <citation type="submission" date="2019-12" db="EMBL/GenBank/DDBJ databases">
        <title>Complete genome sequence of Algicella marina strain 9Alg 56(T) isolated from the red alga Tichocarpus crinitus.</title>
        <authorList>
            <person name="Kim S.-G."/>
            <person name="Nedashkovskaya O.I."/>
        </authorList>
    </citation>
    <scope>NUCLEOTIDE SEQUENCE [LARGE SCALE GENOMIC DNA]</scope>
    <source>
        <strain evidence="17 18">9Alg 56</strain>
    </source>
</reference>
<evidence type="ECO:0000256" key="12">
    <source>
        <dbReference type="ARBA" id="ARBA00039754"/>
    </source>
</evidence>
<sequence length="430" mass="46155">MANFIVNGGRPLSGTIRPSGNKNAVLPMICASLLTDAPVRLTNVPDITDVHKLVAYFQSLGSDVDYDTTAQTLALHHKGDIDAKAIENLPLGIRSAILLLAPVLIRHGRLKFDVDAKGCALGIREIDPHINFLQAFGCETLPAQGIDMVLKSRPAAHSIWAEYASVTATETFLMIASVAEGTSVLTNAASEPHVQSLCHMLVQMGAQIDGIGTSRLTVTGAQRLEGAEMRVPDDHHEVATFLALGGVTGGRVTVETDILSEMPLILDQFAKLGLRFSQDAGSVTVTDWTREVTPPLTQQMTAKIEAAPWPYFPADLLPQAIGVSVGCTGDVLFWNKVYEGALGWSGELAKLGVRAHLSDPHRLLVFGGSKLKPAEVEAPYIIRVVVGLLIAAIQIEGTSKILKAEPVRRAHPNFIENLKALGADAHWEDD</sequence>
<dbReference type="Proteomes" id="UP000464495">
    <property type="component" value="Chromosome"/>
</dbReference>
<keyword evidence="9" id="KW-0961">Cell wall biogenesis/degradation</keyword>
<comment type="pathway">
    <text evidence="2">Cell wall biogenesis; peptidoglycan biosynthesis.</text>
</comment>
<dbReference type="SUPFAM" id="SSF55205">
    <property type="entry name" value="EPT/RTPC-like"/>
    <property type="match status" value="1"/>
</dbReference>
<dbReference type="PANTHER" id="PTHR43783:SF1">
    <property type="entry name" value="UDP-N-ACETYLGLUCOSAMINE 1-CARBOXYVINYLTRANSFERASE"/>
    <property type="match status" value="1"/>
</dbReference>
<dbReference type="InterPro" id="IPR001986">
    <property type="entry name" value="Enolpyruvate_Tfrase_dom"/>
</dbReference>
<dbReference type="NCBIfam" id="NF006873">
    <property type="entry name" value="PRK09369.1"/>
    <property type="match status" value="1"/>
</dbReference>
<evidence type="ECO:0000313" key="17">
    <source>
        <dbReference type="EMBL" id="QHQ34037.1"/>
    </source>
</evidence>
<dbReference type="InterPro" id="IPR050068">
    <property type="entry name" value="MurA_subfamily"/>
</dbReference>
<evidence type="ECO:0000256" key="13">
    <source>
        <dbReference type="ARBA" id="ARBA00042443"/>
    </source>
</evidence>
<organism evidence="17 18">
    <name type="scientific">Algicella marina</name>
    <dbReference type="NCBI Taxonomy" id="2683284"/>
    <lineage>
        <taxon>Bacteria</taxon>
        <taxon>Pseudomonadati</taxon>
        <taxon>Pseudomonadota</taxon>
        <taxon>Alphaproteobacteria</taxon>
        <taxon>Rhodobacterales</taxon>
        <taxon>Paracoccaceae</taxon>
        <taxon>Algicella</taxon>
    </lineage>
</organism>
<proteinExistence type="inferred from homology"/>